<dbReference type="SUPFAM" id="SSF56059">
    <property type="entry name" value="Glutathione synthetase ATP-binding domain-like"/>
    <property type="match status" value="1"/>
</dbReference>
<dbReference type="EMBL" id="CP036289">
    <property type="protein sequence ID" value="QDU75747.1"/>
    <property type="molecule type" value="Genomic_DNA"/>
</dbReference>
<dbReference type="GO" id="GO:0046872">
    <property type="term" value="F:metal ion binding"/>
    <property type="evidence" value="ECO:0007669"/>
    <property type="project" value="InterPro"/>
</dbReference>
<evidence type="ECO:0000313" key="3">
    <source>
        <dbReference type="EMBL" id="QDU75747.1"/>
    </source>
</evidence>
<dbReference type="InterPro" id="IPR011761">
    <property type="entry name" value="ATP-grasp"/>
</dbReference>
<evidence type="ECO:0000256" key="1">
    <source>
        <dbReference type="PROSITE-ProRule" id="PRU00409"/>
    </source>
</evidence>
<organism evidence="3 4">
    <name type="scientific">Bremerella volcania</name>
    <dbReference type="NCBI Taxonomy" id="2527984"/>
    <lineage>
        <taxon>Bacteria</taxon>
        <taxon>Pseudomonadati</taxon>
        <taxon>Planctomycetota</taxon>
        <taxon>Planctomycetia</taxon>
        <taxon>Pirellulales</taxon>
        <taxon>Pirellulaceae</taxon>
        <taxon>Bremerella</taxon>
    </lineage>
</organism>
<protein>
    <submittedName>
        <fullName evidence="3">Cyanophycin synthetase</fullName>
        <ecNumber evidence="3">6.3.2.29</ecNumber>
    </submittedName>
</protein>
<dbReference type="GO" id="GO:0005524">
    <property type="term" value="F:ATP binding"/>
    <property type="evidence" value="ECO:0007669"/>
    <property type="project" value="UniProtKB-UniRule"/>
</dbReference>
<dbReference type="Gene3D" id="3.30.470.20">
    <property type="entry name" value="ATP-grasp fold, B domain"/>
    <property type="match status" value="2"/>
</dbReference>
<reference evidence="4" key="1">
    <citation type="submission" date="2019-02" db="EMBL/GenBank/DDBJ databases">
        <title>Deep-cultivation of Planctomycetes and their phenomic and genomic characterization uncovers novel biology.</title>
        <authorList>
            <person name="Wiegand S."/>
            <person name="Jogler M."/>
            <person name="Boedeker C."/>
            <person name="Pinto D."/>
            <person name="Vollmers J."/>
            <person name="Rivas-Marin E."/>
            <person name="Kohn T."/>
            <person name="Peeters S.H."/>
            <person name="Heuer A."/>
            <person name="Rast P."/>
            <person name="Oberbeckmann S."/>
            <person name="Bunk B."/>
            <person name="Jeske O."/>
            <person name="Meyerdierks A."/>
            <person name="Storesund J.E."/>
            <person name="Kallscheuer N."/>
            <person name="Luecker S."/>
            <person name="Lage O.M."/>
            <person name="Pohl T."/>
            <person name="Merkel B.J."/>
            <person name="Hornburger P."/>
            <person name="Mueller R.-W."/>
            <person name="Bruemmer F."/>
            <person name="Labrenz M."/>
            <person name="Spormann A.M."/>
            <person name="Op den Camp H."/>
            <person name="Overmann J."/>
            <person name="Amann R."/>
            <person name="Jetten M.S.M."/>
            <person name="Mascher T."/>
            <person name="Medema M.H."/>
            <person name="Devos D.P."/>
            <person name="Kaster A.-K."/>
            <person name="Ovreas L."/>
            <person name="Rohde M."/>
            <person name="Galperin M.Y."/>
            <person name="Jogler C."/>
        </authorList>
    </citation>
    <scope>NUCLEOTIDE SEQUENCE [LARGE SCALE GENOMIC DNA]</scope>
    <source>
        <strain evidence="4">Pan97</strain>
    </source>
</reference>
<dbReference type="RefSeq" id="WP_144973365.1">
    <property type="nucleotide sequence ID" value="NZ_CP036289.1"/>
</dbReference>
<evidence type="ECO:0000259" key="2">
    <source>
        <dbReference type="PROSITE" id="PS50975"/>
    </source>
</evidence>
<dbReference type="AlphaFoldDB" id="A0A518C941"/>
<proteinExistence type="predicted"/>
<dbReference type="GO" id="GO:0071160">
    <property type="term" value="F:cyanophycin synthetase activity (L-aspartate-adding)"/>
    <property type="evidence" value="ECO:0007669"/>
    <property type="project" value="UniProtKB-EC"/>
</dbReference>
<keyword evidence="4" id="KW-1185">Reference proteome</keyword>
<feature type="domain" description="ATP-grasp" evidence="2">
    <location>
        <begin position="96"/>
        <end position="345"/>
    </location>
</feature>
<dbReference type="EC" id="6.3.2.29" evidence="3"/>
<gene>
    <name evidence="3" type="primary">cphA</name>
    <name evidence="3" type="ORF">Pan97_27890</name>
</gene>
<keyword evidence="1" id="KW-0067">ATP-binding</keyword>
<sequence>MWNHLDLHARSLWTLARTKLAARRGIGKAMQRQRDEFYSHAWEQAAAQIGASFDHLEGGLYEIRRHGQSTRVWKNYTPHDDPGTLRLAGNKPLVLQKLKQVAPQSPWKTFTIASLDTARKLLDGSPHVVKPARNTGAGSGVTTGVRTLSDLRTSAAIASAFDSTLLIEKQIAGANYRLLFLYGELLEVVRRDPPAIQGDGRSSIRQLVAAENALRREQGWRRAQTMLTVDDDMRRTLSSSGLTLRSVPPADQPVTLKTVINENQAAENEVVDDLCPEIVASCRDCARELGIQLAGVDIITTDPSVPLEQSGGVVLEVNTTPGFYHHLDCDELKCRVAPAILDAALRQSNSSLKSQLNEKWEVAN</sequence>
<dbReference type="PROSITE" id="PS50975">
    <property type="entry name" value="ATP_GRASP"/>
    <property type="match status" value="1"/>
</dbReference>
<accession>A0A518C941</accession>
<dbReference type="OrthoDB" id="9803907at2"/>
<name>A0A518C941_9BACT</name>
<dbReference type="Proteomes" id="UP000318626">
    <property type="component" value="Chromosome"/>
</dbReference>
<keyword evidence="1" id="KW-0547">Nucleotide-binding</keyword>
<evidence type="ECO:0000313" key="4">
    <source>
        <dbReference type="Proteomes" id="UP000318626"/>
    </source>
</evidence>
<dbReference type="KEGG" id="bvo:Pan97_27890"/>
<keyword evidence="3" id="KW-0436">Ligase</keyword>